<dbReference type="InterPro" id="IPR014025">
    <property type="entry name" value="Glutaredoxin_subgr"/>
</dbReference>
<dbReference type="PANTHER" id="PTHR45694">
    <property type="entry name" value="GLUTAREDOXIN 2"/>
    <property type="match status" value="1"/>
</dbReference>
<dbReference type="GO" id="GO:0034599">
    <property type="term" value="P:cellular response to oxidative stress"/>
    <property type="evidence" value="ECO:0007669"/>
    <property type="project" value="TreeGrafter"/>
</dbReference>
<evidence type="ECO:0000256" key="2">
    <source>
        <dbReference type="ARBA" id="ARBA00007787"/>
    </source>
</evidence>
<dbReference type="Proteomes" id="UP001268683">
    <property type="component" value="Chromosome"/>
</dbReference>
<dbReference type="Pfam" id="PF00462">
    <property type="entry name" value="Glutaredoxin"/>
    <property type="match status" value="1"/>
</dbReference>
<feature type="domain" description="Glutaredoxin" evidence="8">
    <location>
        <begin position="4"/>
        <end position="64"/>
    </location>
</feature>
<keyword evidence="5" id="KW-1015">Disulfide bond</keyword>
<evidence type="ECO:0000259" key="8">
    <source>
        <dbReference type="Pfam" id="PF00462"/>
    </source>
</evidence>
<evidence type="ECO:0000313" key="10">
    <source>
        <dbReference type="Proteomes" id="UP001268683"/>
    </source>
</evidence>
<dbReference type="SUPFAM" id="SSF52833">
    <property type="entry name" value="Thioredoxin-like"/>
    <property type="match status" value="1"/>
</dbReference>
<accession>A0AA52H966</accession>
<evidence type="ECO:0000256" key="1">
    <source>
        <dbReference type="ARBA" id="ARBA00002549"/>
    </source>
</evidence>
<dbReference type="InterPro" id="IPR002109">
    <property type="entry name" value="Glutaredoxin"/>
</dbReference>
<dbReference type="Gene3D" id="3.40.30.10">
    <property type="entry name" value="Glutaredoxin"/>
    <property type="match status" value="1"/>
</dbReference>
<dbReference type="InterPro" id="IPR011900">
    <property type="entry name" value="GRX_bact"/>
</dbReference>
<dbReference type="PROSITE" id="PS00195">
    <property type="entry name" value="GLUTAREDOXIN_1"/>
    <property type="match status" value="1"/>
</dbReference>
<dbReference type="InterPro" id="IPR011767">
    <property type="entry name" value="GLR_AS"/>
</dbReference>
<keyword evidence="10" id="KW-1185">Reference proteome</keyword>
<dbReference type="PRINTS" id="PR00160">
    <property type="entry name" value="GLUTAREDOXIN"/>
</dbReference>
<dbReference type="NCBIfam" id="TIGR02181">
    <property type="entry name" value="GRX_bact"/>
    <property type="match status" value="1"/>
</dbReference>
<comment type="function">
    <text evidence="1 7">Has a glutathione-disulfide oxidoreductase activity in the presence of NADPH and glutathione reductase. Reduces low molecular weight disulfides and proteins.</text>
</comment>
<evidence type="ECO:0000256" key="7">
    <source>
        <dbReference type="RuleBase" id="RU364065"/>
    </source>
</evidence>
<evidence type="ECO:0000313" key="9">
    <source>
        <dbReference type="EMBL" id="WND01370.1"/>
    </source>
</evidence>
<dbReference type="KEGG" id="tmk:QGN29_07315"/>
<comment type="similarity">
    <text evidence="2 7">Belongs to the glutaredoxin family.</text>
</comment>
<keyword evidence="6 7" id="KW-0676">Redox-active center</keyword>
<evidence type="ECO:0000256" key="4">
    <source>
        <dbReference type="ARBA" id="ARBA00022982"/>
    </source>
</evidence>
<name>A0AA52H966_9PROT</name>
<organism evidence="9 10">
    <name type="scientific">Temperatibacter marinus</name>
    <dbReference type="NCBI Taxonomy" id="1456591"/>
    <lineage>
        <taxon>Bacteria</taxon>
        <taxon>Pseudomonadati</taxon>
        <taxon>Pseudomonadota</taxon>
        <taxon>Alphaproteobacteria</taxon>
        <taxon>Kordiimonadales</taxon>
        <taxon>Temperatibacteraceae</taxon>
        <taxon>Temperatibacter</taxon>
    </lineage>
</organism>
<evidence type="ECO:0000256" key="5">
    <source>
        <dbReference type="ARBA" id="ARBA00023157"/>
    </source>
</evidence>
<dbReference type="GO" id="GO:0015038">
    <property type="term" value="F:glutathione disulfide oxidoreductase activity"/>
    <property type="evidence" value="ECO:0007669"/>
    <property type="project" value="UniProtKB-UniRule"/>
</dbReference>
<keyword evidence="3 7" id="KW-0813">Transport</keyword>
<evidence type="ECO:0000256" key="3">
    <source>
        <dbReference type="ARBA" id="ARBA00022448"/>
    </source>
</evidence>
<keyword evidence="7" id="KW-0963">Cytoplasm</keyword>
<dbReference type="GO" id="GO:0005737">
    <property type="term" value="C:cytoplasm"/>
    <property type="evidence" value="ECO:0007669"/>
    <property type="project" value="TreeGrafter"/>
</dbReference>
<dbReference type="AlphaFoldDB" id="A0AA52H966"/>
<dbReference type="PROSITE" id="PS51354">
    <property type="entry name" value="GLUTAREDOXIN_2"/>
    <property type="match status" value="1"/>
</dbReference>
<dbReference type="GO" id="GO:0045454">
    <property type="term" value="P:cell redox homeostasis"/>
    <property type="evidence" value="ECO:0007669"/>
    <property type="project" value="InterPro"/>
</dbReference>
<sequence>MKDVLIYSSSLCPYCYRAKALLNSKNVPYKEINVDMNPTARAEMRSKASGRNTVPQIFIGGEHIGGCDDLYSLESQGDLTPMLAIAS</sequence>
<proteinExistence type="inferred from homology"/>
<gene>
    <name evidence="9" type="primary">grxC</name>
    <name evidence="9" type="ORF">QGN29_07315</name>
</gene>
<evidence type="ECO:0000256" key="6">
    <source>
        <dbReference type="ARBA" id="ARBA00023284"/>
    </source>
</evidence>
<dbReference type="PANTHER" id="PTHR45694:SF18">
    <property type="entry name" value="GLUTAREDOXIN-1-RELATED"/>
    <property type="match status" value="1"/>
</dbReference>
<dbReference type="EMBL" id="CP123872">
    <property type="protein sequence ID" value="WND01370.1"/>
    <property type="molecule type" value="Genomic_DNA"/>
</dbReference>
<protein>
    <recommendedName>
        <fullName evidence="7">Glutaredoxin</fullName>
    </recommendedName>
</protein>
<dbReference type="InterPro" id="IPR036249">
    <property type="entry name" value="Thioredoxin-like_sf"/>
</dbReference>
<keyword evidence="4 7" id="KW-0249">Electron transport</keyword>
<dbReference type="CDD" id="cd03418">
    <property type="entry name" value="GRX_GRXb_1_3_like"/>
    <property type="match status" value="1"/>
</dbReference>
<dbReference type="RefSeq" id="WP_310797198.1">
    <property type="nucleotide sequence ID" value="NZ_CP123872.1"/>
</dbReference>
<reference evidence="9" key="1">
    <citation type="submission" date="2023-04" db="EMBL/GenBank/DDBJ databases">
        <title>Complete genome sequence of Temperatibacter marinus.</title>
        <authorList>
            <person name="Rong J.-C."/>
            <person name="Yi M.-L."/>
            <person name="Zhao Q."/>
        </authorList>
    </citation>
    <scope>NUCLEOTIDE SEQUENCE</scope>
    <source>
        <strain evidence="9">NBRC 110045</strain>
    </source>
</reference>